<keyword evidence="2" id="KW-1185">Reference proteome</keyword>
<accession>A0ACC0YW57</accession>
<evidence type="ECO:0000313" key="2">
    <source>
        <dbReference type="Proteomes" id="UP001163603"/>
    </source>
</evidence>
<evidence type="ECO:0000313" key="1">
    <source>
        <dbReference type="EMBL" id="KAJ0042161.1"/>
    </source>
</evidence>
<protein>
    <submittedName>
        <fullName evidence="1">Uncharacterized protein</fullName>
    </submittedName>
</protein>
<dbReference type="Proteomes" id="UP001163603">
    <property type="component" value="Chromosome 4"/>
</dbReference>
<gene>
    <name evidence="1" type="ORF">Pint_19341</name>
</gene>
<reference evidence="2" key="1">
    <citation type="journal article" date="2023" name="G3 (Bethesda)">
        <title>Genome assembly and association tests identify interacting loci associated with vigor, precocity, and sex in interspecific pistachio rootstocks.</title>
        <authorList>
            <person name="Palmer W."/>
            <person name="Jacygrad E."/>
            <person name="Sagayaradj S."/>
            <person name="Cavanaugh K."/>
            <person name="Han R."/>
            <person name="Bertier L."/>
            <person name="Beede B."/>
            <person name="Kafkas S."/>
            <person name="Golino D."/>
            <person name="Preece J."/>
            <person name="Michelmore R."/>
        </authorList>
    </citation>
    <scope>NUCLEOTIDE SEQUENCE [LARGE SCALE GENOMIC DNA]</scope>
</reference>
<dbReference type="EMBL" id="CM047739">
    <property type="protein sequence ID" value="KAJ0042161.1"/>
    <property type="molecule type" value="Genomic_DNA"/>
</dbReference>
<sequence>MGSVLASMMFVWAMFRQYFPYELREYFEKHSKRLVVFFYPYIQVTFHEFPGDRFMRSDAYLAIENYLSSKTSTQAKRLKADIVKNNNQSLVLSMDDYEEVSDEFQGVRLWWSSGKNVTKSQVVSFLFCDG</sequence>
<comment type="caution">
    <text evidence="1">The sequence shown here is derived from an EMBL/GenBank/DDBJ whole genome shotgun (WGS) entry which is preliminary data.</text>
</comment>
<organism evidence="1 2">
    <name type="scientific">Pistacia integerrima</name>
    <dbReference type="NCBI Taxonomy" id="434235"/>
    <lineage>
        <taxon>Eukaryota</taxon>
        <taxon>Viridiplantae</taxon>
        <taxon>Streptophyta</taxon>
        <taxon>Embryophyta</taxon>
        <taxon>Tracheophyta</taxon>
        <taxon>Spermatophyta</taxon>
        <taxon>Magnoliopsida</taxon>
        <taxon>eudicotyledons</taxon>
        <taxon>Gunneridae</taxon>
        <taxon>Pentapetalae</taxon>
        <taxon>rosids</taxon>
        <taxon>malvids</taxon>
        <taxon>Sapindales</taxon>
        <taxon>Anacardiaceae</taxon>
        <taxon>Pistacia</taxon>
    </lineage>
</organism>
<name>A0ACC0YW57_9ROSI</name>
<proteinExistence type="predicted"/>